<evidence type="ECO:0000313" key="2">
    <source>
        <dbReference type="Proteomes" id="UP000095283"/>
    </source>
</evidence>
<keyword evidence="1" id="KW-0812">Transmembrane</keyword>
<keyword evidence="2" id="KW-1185">Reference proteome</keyword>
<feature type="transmembrane region" description="Helical" evidence="1">
    <location>
        <begin position="73"/>
        <end position="93"/>
    </location>
</feature>
<organism evidence="2 3">
    <name type="scientific">Heterorhabditis bacteriophora</name>
    <name type="common">Entomopathogenic nematode worm</name>
    <dbReference type="NCBI Taxonomy" id="37862"/>
    <lineage>
        <taxon>Eukaryota</taxon>
        <taxon>Metazoa</taxon>
        <taxon>Ecdysozoa</taxon>
        <taxon>Nematoda</taxon>
        <taxon>Chromadorea</taxon>
        <taxon>Rhabditida</taxon>
        <taxon>Rhabditina</taxon>
        <taxon>Rhabditomorpha</taxon>
        <taxon>Strongyloidea</taxon>
        <taxon>Heterorhabditidae</taxon>
        <taxon>Heterorhabditis</taxon>
    </lineage>
</organism>
<evidence type="ECO:0000256" key="1">
    <source>
        <dbReference type="SAM" id="Phobius"/>
    </source>
</evidence>
<protein>
    <submittedName>
        <fullName evidence="3">Transmembrane protein</fullName>
    </submittedName>
</protein>
<sequence length="146" mass="17120">MTWQNIDLANLKMHYLSMTNISKNMKNDHKNSTDGHVPRATKRRKSFLCGPKCPTVVKIVVEGDRLKKKVGTVLNYTFKSFIYILFFEILFEIRLPSTIFYVIINNIFLCYLIGFELFRMERMIAAHLRIPLLMDGHRIQNGTFSE</sequence>
<accession>A0A1I7WES4</accession>
<proteinExistence type="predicted"/>
<keyword evidence="1" id="KW-1133">Transmembrane helix</keyword>
<name>A0A1I7WES4_HETBA</name>
<dbReference type="Proteomes" id="UP000095283">
    <property type="component" value="Unplaced"/>
</dbReference>
<dbReference type="WBParaSite" id="Hba_03416">
    <property type="protein sequence ID" value="Hba_03416"/>
    <property type="gene ID" value="Hba_03416"/>
</dbReference>
<feature type="transmembrane region" description="Helical" evidence="1">
    <location>
        <begin position="99"/>
        <end position="118"/>
    </location>
</feature>
<dbReference type="AlphaFoldDB" id="A0A1I7WES4"/>
<reference evidence="3" key="1">
    <citation type="submission" date="2016-11" db="UniProtKB">
        <authorList>
            <consortium name="WormBaseParasite"/>
        </authorList>
    </citation>
    <scope>IDENTIFICATION</scope>
</reference>
<keyword evidence="1" id="KW-0472">Membrane</keyword>
<evidence type="ECO:0000313" key="3">
    <source>
        <dbReference type="WBParaSite" id="Hba_03416"/>
    </source>
</evidence>